<dbReference type="Proteomes" id="UP000234420">
    <property type="component" value="Unassembled WGS sequence"/>
</dbReference>
<protein>
    <submittedName>
        <fullName evidence="1">Uncharacterized protein</fullName>
    </submittedName>
</protein>
<gene>
    <name evidence="1" type="ORF">CIK00_11610</name>
</gene>
<dbReference type="EMBL" id="NPIB01000013">
    <property type="protein sequence ID" value="PLC57683.1"/>
    <property type="molecule type" value="Genomic_DNA"/>
</dbReference>
<organism evidence="1 2">
    <name type="scientific">Photobacterium carnosum</name>
    <dbReference type="NCBI Taxonomy" id="2023717"/>
    <lineage>
        <taxon>Bacteria</taxon>
        <taxon>Pseudomonadati</taxon>
        <taxon>Pseudomonadota</taxon>
        <taxon>Gammaproteobacteria</taxon>
        <taxon>Vibrionales</taxon>
        <taxon>Vibrionaceae</taxon>
        <taxon>Photobacterium</taxon>
    </lineage>
</organism>
<proteinExistence type="predicted"/>
<accession>A0A2N4URP2</accession>
<evidence type="ECO:0000313" key="2">
    <source>
        <dbReference type="Proteomes" id="UP000234420"/>
    </source>
</evidence>
<name>A0A2N4URP2_9GAMM</name>
<evidence type="ECO:0000313" key="1">
    <source>
        <dbReference type="EMBL" id="PLC57683.1"/>
    </source>
</evidence>
<sequence length="239" mass="27167">MIELTFDQELGRMGPQIQQVKSRLAQEAQSVRFHENVKFLLKHGASNYQQAQQMLVKLQQNKELVLNHRATSTITLVDTTDVFAVHFGTNNFDIFSIYLSNLCSLVALKELFESGVTYLDIKQNNSLIRDKSKAIKDYYLPDAVKKWRNKVAAHYAAADPKNNDNIATIMQSINILPEYNSPYYSVGETQFQVEGRTSQLKGWAITKVYDELRSDLLSDCPALPVLFSNHYENGVVKIA</sequence>
<keyword evidence="2" id="KW-1185">Reference proteome</keyword>
<reference evidence="1 2" key="1">
    <citation type="journal article" date="2018" name="Syst. Appl. Microbiol.">
        <title>Photobacterium carnosum sp. nov., isolated from spoiled modified atmosphere packaged poultry meat.</title>
        <authorList>
            <person name="Hilgarth M."/>
            <person name="Fuertes S."/>
            <person name="Ehrmann M."/>
            <person name="Vogel R.F."/>
        </authorList>
    </citation>
    <scope>NUCLEOTIDE SEQUENCE [LARGE SCALE GENOMIC DNA]</scope>
    <source>
        <strain evidence="1 2">TMW 2.2021</strain>
    </source>
</reference>
<dbReference type="AlphaFoldDB" id="A0A2N4URP2"/>
<comment type="caution">
    <text evidence="1">The sequence shown here is derived from an EMBL/GenBank/DDBJ whole genome shotgun (WGS) entry which is preliminary data.</text>
</comment>
<dbReference type="RefSeq" id="WP_101769029.1">
    <property type="nucleotide sequence ID" value="NZ_BPPU01000001.1"/>
</dbReference>